<evidence type="ECO:0000313" key="2">
    <source>
        <dbReference type="EMBL" id="ABX76984.1"/>
    </source>
</evidence>
<feature type="transmembrane region" description="Helical" evidence="1">
    <location>
        <begin position="12"/>
        <end position="31"/>
    </location>
</feature>
<keyword evidence="1" id="KW-0472">Membrane</keyword>
<protein>
    <recommendedName>
        <fullName evidence="3">Type II secretion system protein</fullName>
    </recommendedName>
</protein>
<accession>A9M4R9</accession>
<keyword evidence="1" id="KW-1133">Transmembrane helix</keyword>
<gene>
    <name evidence="2" type="ORF">BMSA_0051</name>
</gene>
<name>A9M4R9_9VIBR</name>
<keyword evidence="1" id="KW-0812">Transmembrane</keyword>
<proteinExistence type="predicted"/>
<geneLocation type="plasmid" evidence="2">
    <name>p23023</name>
</geneLocation>
<organism evidence="2">
    <name type="scientific">Vibrio sp. 23023</name>
    <dbReference type="NCBI Taxonomy" id="452803"/>
    <lineage>
        <taxon>Bacteria</taxon>
        <taxon>Pseudomonadati</taxon>
        <taxon>Pseudomonadota</taxon>
        <taxon>Gammaproteobacteria</taxon>
        <taxon>Vibrionales</taxon>
        <taxon>Vibrionaceae</taxon>
        <taxon>Vibrio</taxon>
    </lineage>
</organism>
<evidence type="ECO:0000256" key="1">
    <source>
        <dbReference type="SAM" id="Phobius"/>
    </source>
</evidence>
<keyword evidence="2" id="KW-0614">Plasmid</keyword>
<sequence length="316" mass="35249">MRSRSNQQGFASLVSLMIVLMVIGYLLVAFAQKQKEQDIIDNQQSFYHHVTYLIAQINAFQSDQYASGILPDSHNLFPQDFAELQTKGYLAPCSTSDNRQGHCMKPEQTPWGQPIVYRRHHVTGHPYYEAIMTITLPPEDDANRFELQTTLSLFSKMSGVAYDSTRRVLTVHIPRLENLLSLTSLVKRSGQESTLTGDWDVGGGHAIVNAKDVQIRNADGSQRSLSVGLVDAITVKSDTQVLKPQCPAGLTADAIFTIRKVLLPTTAASKEYVNATVQPHVRPHAWTPKLTYFYHDATGHWVEGHDGYITAQTLCH</sequence>
<reference evidence="2" key="1">
    <citation type="journal article" date="2007" name="Appl. Environ. Microbiol.">
        <title>Sequence characterization and comparative analysis of three plasmids isolated from environmental Vibrio spp.</title>
        <authorList>
            <person name="Hazen T.H."/>
            <person name="Wu D."/>
            <person name="Eisen J.A."/>
            <person name="Sobecky P.A."/>
        </authorList>
    </citation>
    <scope>NUCLEOTIDE SEQUENCE [LARGE SCALE GENOMIC DNA]</scope>
    <source>
        <strain evidence="2">23023</strain>
        <plasmid evidence="2">p23023</plasmid>
    </source>
</reference>
<evidence type="ECO:0008006" key="3">
    <source>
        <dbReference type="Google" id="ProtNLM"/>
    </source>
</evidence>
<dbReference type="EMBL" id="CP000755">
    <property type="protein sequence ID" value="ABX76984.1"/>
    <property type="molecule type" value="Genomic_DNA"/>
</dbReference>
<dbReference type="AlphaFoldDB" id="A9M4R9"/>